<dbReference type="AlphaFoldDB" id="A0A9D1K0S0"/>
<dbReference type="Proteomes" id="UP000824002">
    <property type="component" value="Unassembled WGS sequence"/>
</dbReference>
<accession>A0A9D1K0S0</accession>
<dbReference type="EMBL" id="DVJP01000080">
    <property type="protein sequence ID" value="HIS77616.1"/>
    <property type="molecule type" value="Genomic_DNA"/>
</dbReference>
<feature type="transmembrane region" description="Helical" evidence="1">
    <location>
        <begin position="47"/>
        <end position="67"/>
    </location>
</feature>
<reference evidence="2" key="1">
    <citation type="submission" date="2020-10" db="EMBL/GenBank/DDBJ databases">
        <authorList>
            <person name="Gilroy R."/>
        </authorList>
    </citation>
    <scope>NUCLEOTIDE SEQUENCE</scope>
    <source>
        <strain evidence="2">CHK199-13235</strain>
    </source>
</reference>
<evidence type="ECO:0000313" key="2">
    <source>
        <dbReference type="EMBL" id="HIS77616.1"/>
    </source>
</evidence>
<sequence length="113" mass="12789">MLFCLFNWKGIEGIEFVLTGCILCMGAFFILSTSLRRNRTHKGLKRIGIAMLSCELLSSLLWFLIFYPHGTYHNYGLQGALFGLIYPASLAAAWAIIALYPKIKATKKNKERL</sequence>
<feature type="transmembrane region" description="Helical" evidence="1">
    <location>
        <begin position="79"/>
        <end position="100"/>
    </location>
</feature>
<feature type="transmembrane region" description="Helical" evidence="1">
    <location>
        <begin position="16"/>
        <end position="35"/>
    </location>
</feature>
<reference evidence="2" key="2">
    <citation type="journal article" date="2021" name="PeerJ">
        <title>Extensive microbial diversity within the chicken gut microbiome revealed by metagenomics and culture.</title>
        <authorList>
            <person name="Gilroy R."/>
            <person name="Ravi A."/>
            <person name="Getino M."/>
            <person name="Pursley I."/>
            <person name="Horton D.L."/>
            <person name="Alikhan N.F."/>
            <person name="Baker D."/>
            <person name="Gharbi K."/>
            <person name="Hall N."/>
            <person name="Watson M."/>
            <person name="Adriaenssens E.M."/>
            <person name="Foster-Nyarko E."/>
            <person name="Jarju S."/>
            <person name="Secka A."/>
            <person name="Antonio M."/>
            <person name="Oren A."/>
            <person name="Chaudhuri R.R."/>
            <person name="La Ragione R."/>
            <person name="Hildebrand F."/>
            <person name="Pallen M.J."/>
        </authorList>
    </citation>
    <scope>NUCLEOTIDE SEQUENCE</scope>
    <source>
        <strain evidence="2">CHK199-13235</strain>
    </source>
</reference>
<proteinExistence type="predicted"/>
<gene>
    <name evidence="2" type="ORF">IAB51_12590</name>
</gene>
<organism evidence="2 3">
    <name type="scientific">Candidatus Merdivicinus excrementipullorum</name>
    <dbReference type="NCBI Taxonomy" id="2840867"/>
    <lineage>
        <taxon>Bacteria</taxon>
        <taxon>Bacillati</taxon>
        <taxon>Bacillota</taxon>
        <taxon>Clostridia</taxon>
        <taxon>Eubacteriales</taxon>
        <taxon>Oscillospiraceae</taxon>
        <taxon>Oscillospiraceae incertae sedis</taxon>
        <taxon>Candidatus Merdivicinus</taxon>
    </lineage>
</organism>
<keyword evidence="1" id="KW-1133">Transmembrane helix</keyword>
<keyword evidence="1" id="KW-0812">Transmembrane</keyword>
<evidence type="ECO:0000256" key="1">
    <source>
        <dbReference type="SAM" id="Phobius"/>
    </source>
</evidence>
<keyword evidence="1" id="KW-0472">Membrane</keyword>
<protein>
    <submittedName>
        <fullName evidence="2">Uncharacterized protein</fullName>
    </submittedName>
</protein>
<comment type="caution">
    <text evidence="2">The sequence shown here is derived from an EMBL/GenBank/DDBJ whole genome shotgun (WGS) entry which is preliminary data.</text>
</comment>
<evidence type="ECO:0000313" key="3">
    <source>
        <dbReference type="Proteomes" id="UP000824002"/>
    </source>
</evidence>
<name>A0A9D1K0S0_9FIRM</name>